<dbReference type="Proteomes" id="UP000573327">
    <property type="component" value="Unassembled WGS sequence"/>
</dbReference>
<evidence type="ECO:0000256" key="5">
    <source>
        <dbReference type="ARBA" id="ARBA00023163"/>
    </source>
</evidence>
<dbReference type="InterPro" id="IPR011990">
    <property type="entry name" value="TPR-like_helical_dom_sf"/>
</dbReference>
<keyword evidence="2" id="KW-0902">Two-component regulatory system</keyword>
<dbReference type="PROSITE" id="PS51755">
    <property type="entry name" value="OMPR_PHOB"/>
    <property type="match status" value="1"/>
</dbReference>
<protein>
    <submittedName>
        <fullName evidence="8">DNA-binding SARP family transcriptional activator</fullName>
    </submittedName>
</protein>
<dbReference type="SMART" id="SM01043">
    <property type="entry name" value="BTAD"/>
    <property type="match status" value="1"/>
</dbReference>
<comment type="similarity">
    <text evidence="1">Belongs to the AfsR/DnrI/RedD regulatory family.</text>
</comment>
<dbReference type="Pfam" id="PF03704">
    <property type="entry name" value="BTAD"/>
    <property type="match status" value="1"/>
</dbReference>
<proteinExistence type="inferred from homology"/>
<keyword evidence="5" id="KW-0804">Transcription</keyword>
<dbReference type="SUPFAM" id="SSF46894">
    <property type="entry name" value="C-terminal effector domain of the bipartite response regulators"/>
    <property type="match status" value="1"/>
</dbReference>
<dbReference type="InterPro" id="IPR016032">
    <property type="entry name" value="Sig_transdc_resp-reg_C-effctor"/>
</dbReference>
<reference evidence="8 9" key="1">
    <citation type="submission" date="2020-08" db="EMBL/GenBank/DDBJ databases">
        <title>Sequencing the genomes of 1000 actinobacteria strains.</title>
        <authorList>
            <person name="Klenk H.-P."/>
        </authorList>
    </citation>
    <scope>NUCLEOTIDE SEQUENCE [LARGE SCALE GENOMIC DNA]</scope>
    <source>
        <strain evidence="8 9">DSM 44786</strain>
    </source>
</reference>
<dbReference type="CDD" id="cd15831">
    <property type="entry name" value="BTAD"/>
    <property type="match status" value="1"/>
</dbReference>
<dbReference type="RefSeq" id="WP_313068182.1">
    <property type="nucleotide sequence ID" value="NZ_JACHJR010000001.1"/>
</dbReference>
<dbReference type="AlphaFoldDB" id="A0A7W7S887"/>
<keyword evidence="9" id="KW-1185">Reference proteome</keyword>
<evidence type="ECO:0000256" key="4">
    <source>
        <dbReference type="ARBA" id="ARBA00023125"/>
    </source>
</evidence>
<dbReference type="InterPro" id="IPR027417">
    <property type="entry name" value="P-loop_NTPase"/>
</dbReference>
<dbReference type="PANTHER" id="PTHR35807">
    <property type="entry name" value="TRANSCRIPTIONAL REGULATOR REDD-RELATED"/>
    <property type="match status" value="1"/>
</dbReference>
<evidence type="ECO:0000313" key="8">
    <source>
        <dbReference type="EMBL" id="MBB4945724.1"/>
    </source>
</evidence>
<dbReference type="Gene3D" id="1.10.10.10">
    <property type="entry name" value="Winged helix-like DNA-binding domain superfamily/Winged helix DNA-binding domain"/>
    <property type="match status" value="1"/>
</dbReference>
<dbReference type="SUPFAM" id="SSF48452">
    <property type="entry name" value="TPR-like"/>
    <property type="match status" value="1"/>
</dbReference>
<evidence type="ECO:0000313" key="9">
    <source>
        <dbReference type="Proteomes" id="UP000573327"/>
    </source>
</evidence>
<dbReference type="Pfam" id="PF00486">
    <property type="entry name" value="Trans_reg_C"/>
    <property type="match status" value="1"/>
</dbReference>
<dbReference type="SMART" id="SM00862">
    <property type="entry name" value="Trans_reg_C"/>
    <property type="match status" value="1"/>
</dbReference>
<feature type="DNA-binding region" description="OmpR/PhoB-type" evidence="6">
    <location>
        <begin position="1"/>
        <end position="103"/>
    </location>
</feature>
<dbReference type="InterPro" id="IPR001867">
    <property type="entry name" value="OmpR/PhoB-type_DNA-bd"/>
</dbReference>
<dbReference type="InterPro" id="IPR041664">
    <property type="entry name" value="AAA_16"/>
</dbReference>
<dbReference type="SUPFAM" id="SSF52540">
    <property type="entry name" value="P-loop containing nucleoside triphosphate hydrolases"/>
    <property type="match status" value="1"/>
</dbReference>
<keyword evidence="3" id="KW-0805">Transcription regulation</keyword>
<evidence type="ECO:0000256" key="1">
    <source>
        <dbReference type="ARBA" id="ARBA00005820"/>
    </source>
</evidence>
<dbReference type="GO" id="GO:0000160">
    <property type="term" value="P:phosphorelay signal transduction system"/>
    <property type="evidence" value="ECO:0007669"/>
    <property type="project" value="UniProtKB-KW"/>
</dbReference>
<dbReference type="InterPro" id="IPR036388">
    <property type="entry name" value="WH-like_DNA-bd_sf"/>
</dbReference>
<dbReference type="InterPro" id="IPR051677">
    <property type="entry name" value="AfsR-DnrI-RedD_regulator"/>
</dbReference>
<evidence type="ECO:0000256" key="3">
    <source>
        <dbReference type="ARBA" id="ARBA00023015"/>
    </source>
</evidence>
<dbReference type="Pfam" id="PF13191">
    <property type="entry name" value="AAA_16"/>
    <property type="match status" value="1"/>
</dbReference>
<gene>
    <name evidence="8" type="ORF">F4556_001259</name>
</gene>
<dbReference type="GO" id="GO:0006355">
    <property type="term" value="P:regulation of DNA-templated transcription"/>
    <property type="evidence" value="ECO:0007669"/>
    <property type="project" value="InterPro"/>
</dbReference>
<keyword evidence="4 6" id="KW-0238">DNA-binding</keyword>
<dbReference type="InterPro" id="IPR005158">
    <property type="entry name" value="BTAD"/>
</dbReference>
<evidence type="ECO:0000256" key="2">
    <source>
        <dbReference type="ARBA" id="ARBA00023012"/>
    </source>
</evidence>
<dbReference type="PANTHER" id="PTHR35807:SF1">
    <property type="entry name" value="TRANSCRIPTIONAL REGULATOR REDD"/>
    <property type="match status" value="1"/>
</dbReference>
<dbReference type="GO" id="GO:0003677">
    <property type="term" value="F:DNA binding"/>
    <property type="evidence" value="ECO:0007669"/>
    <property type="project" value="UniProtKB-UniRule"/>
</dbReference>
<dbReference type="EMBL" id="JACHJR010000001">
    <property type="protein sequence ID" value="MBB4945724.1"/>
    <property type="molecule type" value="Genomic_DNA"/>
</dbReference>
<accession>A0A7W7S887</accession>
<sequence>MQGVGTVRIRVLGALAAEVNGVRVSLGGPRQRGVLGQLLVADGAVVAADRLVDGLWGGRPPAKAAASLQAYISNLRRVLEPERGPREPARVLVSEAPGYALRLPATGALDARDFERLVARARKLRRPGPVREALELWDGEAYAEFADQPWALREVARLNELRLGARELAVVLTVDQGDFGAAVPEALALTEEHPFREEGWRLLALALWSANRQAEALDALRRARTLLATDLGLDLGPALAELESAILNQRTELIGAPAPQAVPLPQPELFVGRADELRVVREAAAEAVGGARAVVLISGEAGAGKSTLLQRLRSELAAAGWLVASGRCPETEGAPPAWAWTEALRELAGQVGPGPAEAEVLAPLLEAEEYAARRGSDPLAGRFRLHRAVADWLRRAAADRPVAVVLDDLHAADQETRALLAELSTGPVVPGLLLIVAHRPGEGDLTDTLAQLARLSPRRLPLSGLAEAEAGRLIAAVCPTGVDRATVAALAERTGGNPFYLRESARLLAGEGALVAVTEVPQGVGDVLRRRFGVLPADAVEVLRLAAVVGREAEVDLLLAAADRTEDQVLAALETALNGGLLTEPGPGVVRFTHALVRDTLYSDLSGLRRARLHGRVGAALAELRPGQLSALAHHFTRAASAATAQAAVEHCVRAAEAAERRYAHETCAALFQQALANLELVPAGDDDRPARRIELLGALLRAQVRAGAITAALATRSTAVALAKETGRSDLAIAAWTSWTVPTPWVAHAYGTIDHSAVATLTGLLELPDLTPATRCHLLDALTYELDCSGSPEGWAAAEEAVAIARAERDPVLLAHALAAQARVHDYELEIELRVEIAAELAAVATEHDLPAYRWQAEHLFSTAAAVRGDPVALREHIRAGLRIAETYHLSELVDVGRCQLGMLALIENRPAEADAHYQQALDGLFARESLHAAGFAALHRITIAIQRGTLGSELALIEQAGAAYGAITEDVRALALIELGRPGEARAARVTKRVIPPDYYRSFFLAIRAMAVIALDERAEAEDLFTELLPLRHMIAGVASTSIALRPVALTLGDLSHYLGHPDAADHYHRAATLARRWNAPHWEAEALSGVSRQGLGEQRRQPQGR</sequence>
<dbReference type="Gene3D" id="1.25.40.10">
    <property type="entry name" value="Tetratricopeptide repeat domain"/>
    <property type="match status" value="1"/>
</dbReference>
<name>A0A7W7S887_9ACTN</name>
<comment type="caution">
    <text evidence="8">The sequence shown here is derived from an EMBL/GenBank/DDBJ whole genome shotgun (WGS) entry which is preliminary data.</text>
</comment>
<evidence type="ECO:0000259" key="7">
    <source>
        <dbReference type="PROSITE" id="PS51755"/>
    </source>
</evidence>
<organism evidence="8 9">
    <name type="scientific">Kitasatospora gansuensis</name>
    <dbReference type="NCBI Taxonomy" id="258050"/>
    <lineage>
        <taxon>Bacteria</taxon>
        <taxon>Bacillati</taxon>
        <taxon>Actinomycetota</taxon>
        <taxon>Actinomycetes</taxon>
        <taxon>Kitasatosporales</taxon>
        <taxon>Streptomycetaceae</taxon>
        <taxon>Kitasatospora</taxon>
    </lineage>
</organism>
<evidence type="ECO:0000256" key="6">
    <source>
        <dbReference type="PROSITE-ProRule" id="PRU01091"/>
    </source>
</evidence>
<dbReference type="Gene3D" id="3.40.50.300">
    <property type="entry name" value="P-loop containing nucleotide triphosphate hydrolases"/>
    <property type="match status" value="1"/>
</dbReference>
<feature type="domain" description="OmpR/PhoB-type" evidence="7">
    <location>
        <begin position="1"/>
        <end position="103"/>
    </location>
</feature>